<protein>
    <submittedName>
        <fullName evidence="1">Uncharacterized protein</fullName>
    </submittedName>
</protein>
<reference evidence="1" key="1">
    <citation type="journal article" date="2020" name="Nature">
        <title>Giant virus diversity and host interactions through global metagenomics.</title>
        <authorList>
            <person name="Schulz F."/>
            <person name="Roux S."/>
            <person name="Paez-Espino D."/>
            <person name="Jungbluth S."/>
            <person name="Walsh D.A."/>
            <person name="Denef V.J."/>
            <person name="McMahon K.D."/>
            <person name="Konstantinidis K.T."/>
            <person name="Eloe-Fadrosh E.A."/>
            <person name="Kyrpides N.C."/>
            <person name="Woyke T."/>
        </authorList>
    </citation>
    <scope>NUCLEOTIDE SEQUENCE</scope>
    <source>
        <strain evidence="1">GVMAG-M-3300023184-89</strain>
    </source>
</reference>
<dbReference type="EMBL" id="MN740193">
    <property type="protein sequence ID" value="QHT92661.1"/>
    <property type="molecule type" value="Genomic_DNA"/>
</dbReference>
<sequence>MPNSGFYICKVCDNTKQFITDWYNVNIPEKNYHHAWEQCALFKICKNYNIAVVDSMMFLEEEGQFLRHIYSAEKNIRIPYFKNFIELNNINYNENILNIYSVDYDSNHNDYFNNNSIINKSFIWNEKCITFLPDGIINNKNGGYYILLNDYTLNIIINCNEYRLEFNKEYTEFTSIKKNDNIISKGITTDKV</sequence>
<proteinExistence type="predicted"/>
<organism evidence="1">
    <name type="scientific">viral metagenome</name>
    <dbReference type="NCBI Taxonomy" id="1070528"/>
    <lineage>
        <taxon>unclassified sequences</taxon>
        <taxon>metagenomes</taxon>
        <taxon>organismal metagenomes</taxon>
    </lineage>
</organism>
<evidence type="ECO:0000313" key="1">
    <source>
        <dbReference type="EMBL" id="QHT92661.1"/>
    </source>
</evidence>
<dbReference type="AlphaFoldDB" id="A0A6C0IHE8"/>
<accession>A0A6C0IHE8</accession>
<name>A0A6C0IHE8_9ZZZZ</name>